<feature type="compositionally biased region" description="Polar residues" evidence="6">
    <location>
        <begin position="127"/>
        <end position="152"/>
    </location>
</feature>
<dbReference type="InterPro" id="IPR011598">
    <property type="entry name" value="bHLH_dom"/>
</dbReference>
<keyword evidence="5" id="KW-0539">Nucleus</keyword>
<evidence type="ECO:0000256" key="3">
    <source>
        <dbReference type="ARBA" id="ARBA00023015"/>
    </source>
</evidence>
<proteinExistence type="predicted"/>
<dbReference type="InterPro" id="IPR003650">
    <property type="entry name" value="Orange_dom"/>
</dbReference>
<dbReference type="GeneTree" id="ENSGT00940000163346"/>
<reference evidence="10" key="1">
    <citation type="submission" date="2018-06" db="EMBL/GenBank/DDBJ databases">
        <title>Genome assembly of Danube salmon.</title>
        <authorList>
            <person name="Macqueen D.J."/>
            <person name="Gundappa M.K."/>
        </authorList>
    </citation>
    <scope>NUCLEOTIDE SEQUENCE [LARGE SCALE GENOMIC DNA]</scope>
</reference>
<evidence type="ECO:0000259" key="7">
    <source>
        <dbReference type="PROSITE" id="PS50888"/>
    </source>
</evidence>
<evidence type="ECO:0000256" key="1">
    <source>
        <dbReference type="ARBA" id="ARBA00004123"/>
    </source>
</evidence>
<dbReference type="STRING" id="62062.ENSHHUP00000050803"/>
<keyword evidence="10" id="KW-1185">Reference proteome</keyword>
<keyword evidence="4" id="KW-0804">Transcription</keyword>
<feature type="region of interest" description="Disordered" evidence="6">
    <location>
        <begin position="115"/>
        <end position="152"/>
    </location>
</feature>
<evidence type="ECO:0000313" key="9">
    <source>
        <dbReference type="Ensembl" id="ENSHHUP00000050803.1"/>
    </source>
</evidence>
<evidence type="ECO:0000256" key="6">
    <source>
        <dbReference type="SAM" id="MobiDB-lite"/>
    </source>
</evidence>
<dbReference type="Gene3D" id="4.10.280.10">
    <property type="entry name" value="Helix-loop-helix DNA-binding domain"/>
    <property type="match status" value="1"/>
</dbReference>
<reference evidence="9" key="3">
    <citation type="submission" date="2025-09" db="UniProtKB">
        <authorList>
            <consortium name="Ensembl"/>
        </authorList>
    </citation>
    <scope>IDENTIFICATION</scope>
</reference>
<dbReference type="GO" id="GO:0046983">
    <property type="term" value="F:protein dimerization activity"/>
    <property type="evidence" value="ECO:0007669"/>
    <property type="project" value="InterPro"/>
</dbReference>
<dbReference type="GO" id="GO:0006355">
    <property type="term" value="P:regulation of DNA-templated transcription"/>
    <property type="evidence" value="ECO:0007669"/>
    <property type="project" value="InterPro"/>
</dbReference>
<evidence type="ECO:0000256" key="2">
    <source>
        <dbReference type="ARBA" id="ARBA00022491"/>
    </source>
</evidence>
<evidence type="ECO:0000256" key="5">
    <source>
        <dbReference type="ARBA" id="ARBA00023242"/>
    </source>
</evidence>
<dbReference type="PANTHER" id="PTHR10985">
    <property type="entry name" value="BASIC HELIX-LOOP-HELIX TRANSCRIPTION FACTOR, HES-RELATED"/>
    <property type="match status" value="1"/>
</dbReference>
<dbReference type="SUPFAM" id="SSF47459">
    <property type="entry name" value="HLH, helix-loop-helix DNA-binding domain"/>
    <property type="match status" value="1"/>
</dbReference>
<reference evidence="9" key="2">
    <citation type="submission" date="2025-08" db="UniProtKB">
        <authorList>
            <consortium name="Ensembl"/>
        </authorList>
    </citation>
    <scope>IDENTIFICATION</scope>
</reference>
<feature type="domain" description="Orange" evidence="8">
    <location>
        <begin position="78"/>
        <end position="110"/>
    </location>
</feature>
<comment type="subcellular location">
    <subcellularLocation>
        <location evidence="1">Nucleus</location>
    </subcellularLocation>
</comment>
<evidence type="ECO:0000259" key="8">
    <source>
        <dbReference type="PROSITE" id="PS51054"/>
    </source>
</evidence>
<dbReference type="GO" id="GO:0003677">
    <property type="term" value="F:DNA binding"/>
    <property type="evidence" value="ECO:0007669"/>
    <property type="project" value="InterPro"/>
</dbReference>
<dbReference type="PROSITE" id="PS51054">
    <property type="entry name" value="ORANGE"/>
    <property type="match status" value="1"/>
</dbReference>
<feature type="domain" description="BHLH" evidence="7">
    <location>
        <begin position="19"/>
        <end position="75"/>
    </location>
</feature>
<sequence>MVPPITSAVIYSNEHLTLTNKLRKPVVEKLCRYRFNDSIEQLMSLLGPGILNQQSDSKLEKADILELTVCSSSCSASFNQGYSRCVQEIVHFLSKDEVKTQSQRRLLIHFQSLQPSSDKNRRESDLPQLSSPAQPSISKEKSPVNSTLWSLW</sequence>
<dbReference type="InterPro" id="IPR050370">
    <property type="entry name" value="HES_HEY"/>
</dbReference>
<evidence type="ECO:0008006" key="11">
    <source>
        <dbReference type="Google" id="ProtNLM"/>
    </source>
</evidence>
<evidence type="ECO:0000313" key="10">
    <source>
        <dbReference type="Proteomes" id="UP000314982"/>
    </source>
</evidence>
<protein>
    <recommendedName>
        <fullName evidence="11">Orange domain-containing protein</fullName>
    </recommendedName>
</protein>
<dbReference type="Proteomes" id="UP000314982">
    <property type="component" value="Unassembled WGS sequence"/>
</dbReference>
<dbReference type="GO" id="GO:0005634">
    <property type="term" value="C:nucleus"/>
    <property type="evidence" value="ECO:0007669"/>
    <property type="project" value="UniProtKB-SubCell"/>
</dbReference>
<dbReference type="Pfam" id="PF00010">
    <property type="entry name" value="HLH"/>
    <property type="match status" value="1"/>
</dbReference>
<dbReference type="PROSITE" id="PS50888">
    <property type="entry name" value="BHLH"/>
    <property type="match status" value="1"/>
</dbReference>
<accession>A0A4W5NLH0</accession>
<organism evidence="9 10">
    <name type="scientific">Hucho hucho</name>
    <name type="common">huchen</name>
    <dbReference type="NCBI Taxonomy" id="62062"/>
    <lineage>
        <taxon>Eukaryota</taxon>
        <taxon>Metazoa</taxon>
        <taxon>Chordata</taxon>
        <taxon>Craniata</taxon>
        <taxon>Vertebrata</taxon>
        <taxon>Euteleostomi</taxon>
        <taxon>Actinopterygii</taxon>
        <taxon>Neopterygii</taxon>
        <taxon>Teleostei</taxon>
        <taxon>Protacanthopterygii</taxon>
        <taxon>Salmoniformes</taxon>
        <taxon>Salmonidae</taxon>
        <taxon>Salmoninae</taxon>
        <taxon>Hucho</taxon>
    </lineage>
</organism>
<keyword evidence="3" id="KW-0805">Transcription regulation</keyword>
<dbReference type="Pfam" id="PF07527">
    <property type="entry name" value="Hairy_orange"/>
    <property type="match status" value="1"/>
</dbReference>
<dbReference type="Ensembl" id="ENSHHUT00000052607.1">
    <property type="protein sequence ID" value="ENSHHUP00000050803.1"/>
    <property type="gene ID" value="ENSHHUG00000030641.1"/>
</dbReference>
<dbReference type="InterPro" id="IPR036638">
    <property type="entry name" value="HLH_DNA-bd_sf"/>
</dbReference>
<dbReference type="AlphaFoldDB" id="A0A4W5NLH0"/>
<evidence type="ECO:0000256" key="4">
    <source>
        <dbReference type="ARBA" id="ARBA00023163"/>
    </source>
</evidence>
<name>A0A4W5NLH0_9TELE</name>
<keyword evidence="2" id="KW-0678">Repressor</keyword>